<gene>
    <name evidence="2" type="ORF">IRY55_10975</name>
</gene>
<proteinExistence type="predicted"/>
<dbReference type="SUPFAM" id="SSF109604">
    <property type="entry name" value="HD-domain/PDEase-like"/>
    <property type="match status" value="1"/>
</dbReference>
<dbReference type="SMART" id="SM00471">
    <property type="entry name" value="HDc"/>
    <property type="match status" value="1"/>
</dbReference>
<feature type="domain" description="HD/PDEase" evidence="1">
    <location>
        <begin position="21"/>
        <end position="133"/>
    </location>
</feature>
<dbReference type="Proteomes" id="UP000622653">
    <property type="component" value="Unassembled WGS sequence"/>
</dbReference>
<comment type="caution">
    <text evidence="2">The sequence shown here is derived from an EMBL/GenBank/DDBJ whole genome shotgun (WGS) entry which is preliminary data.</text>
</comment>
<dbReference type="InterPro" id="IPR052194">
    <property type="entry name" value="MESH1"/>
</dbReference>
<accession>A0A8J7G7T3</accession>
<dbReference type="EMBL" id="JADKPV010000006">
    <property type="protein sequence ID" value="MBF4501886.1"/>
    <property type="molecule type" value="Genomic_DNA"/>
</dbReference>
<dbReference type="Gene3D" id="1.10.3210.10">
    <property type="entry name" value="Hypothetical protein af1432"/>
    <property type="match status" value="1"/>
</dbReference>
<dbReference type="PANTHER" id="PTHR46246:SF1">
    <property type="entry name" value="GUANOSINE-3',5'-BIS(DIPHOSPHATE) 3'-PYROPHOSPHOHYDROLASE MESH1"/>
    <property type="match status" value="1"/>
</dbReference>
<dbReference type="InterPro" id="IPR003607">
    <property type="entry name" value="HD/PDEase_dom"/>
</dbReference>
<dbReference type="Pfam" id="PF13328">
    <property type="entry name" value="HD_4"/>
    <property type="match status" value="1"/>
</dbReference>
<evidence type="ECO:0000313" key="3">
    <source>
        <dbReference type="Proteomes" id="UP000622653"/>
    </source>
</evidence>
<protein>
    <submittedName>
        <fullName evidence="2">Bifunctional (P)ppGpp synthetase/guanosine-3',5'-bis(Diphosphate) 3'-pyrophosphohydrolase</fullName>
    </submittedName>
</protein>
<dbReference type="PANTHER" id="PTHR46246">
    <property type="entry name" value="GUANOSINE-3',5'-BIS(DIPHOSPHATE) 3'-PYROPHOSPHOHYDROLASE MESH1"/>
    <property type="match status" value="1"/>
</dbReference>
<evidence type="ECO:0000259" key="1">
    <source>
        <dbReference type="SMART" id="SM00471"/>
    </source>
</evidence>
<reference evidence="2" key="1">
    <citation type="submission" date="2020-11" db="EMBL/GenBank/DDBJ databases">
        <title>Multidrug resistant novel bacterium Savagea serpentis sp. nov., isolated from the scats of a vine snake (Ahaetulla nasuta).</title>
        <authorList>
            <person name="Venkata Ramana V."/>
            <person name="Vikas Patil S."/>
            <person name="Yogita Lugani V."/>
        </authorList>
    </citation>
    <scope>NUCLEOTIDE SEQUENCE</scope>
    <source>
        <strain evidence="2">SN6</strain>
    </source>
</reference>
<sequence length="181" mass="20747">MIHKAIQFATVCHQNQTRKGTDIPYILHCLEAGVIASHLTNEAGVVDEEVVAAAILHDTMEDAFVTYETLVELFNERVATLVQSQSEDKSKTWKERKEATIQFLKQNELRAVEIATLSDKLSNMRAIAKEYAVRGEAVWEKFNAGKQEQKWYYTSLGQAFQHVTDTQEYVEYITLVQETFR</sequence>
<evidence type="ECO:0000313" key="2">
    <source>
        <dbReference type="EMBL" id="MBF4501886.1"/>
    </source>
</evidence>
<keyword evidence="3" id="KW-1185">Reference proteome</keyword>
<dbReference type="GO" id="GO:0008893">
    <property type="term" value="F:guanosine-3',5'-bis(diphosphate) 3'-diphosphatase activity"/>
    <property type="evidence" value="ECO:0007669"/>
    <property type="project" value="TreeGrafter"/>
</dbReference>
<name>A0A8J7G7T3_9BACL</name>
<dbReference type="RefSeq" id="WP_194563367.1">
    <property type="nucleotide sequence ID" value="NZ_JADKPV010000006.1"/>
</dbReference>
<organism evidence="2 3">
    <name type="scientific">Savagea serpentis</name>
    <dbReference type="NCBI Taxonomy" id="2785297"/>
    <lineage>
        <taxon>Bacteria</taxon>
        <taxon>Bacillati</taxon>
        <taxon>Bacillota</taxon>
        <taxon>Bacilli</taxon>
        <taxon>Bacillales</taxon>
        <taxon>Caryophanaceae</taxon>
        <taxon>Savagea</taxon>
    </lineage>
</organism>
<dbReference type="AlphaFoldDB" id="A0A8J7G7T3"/>